<evidence type="ECO:0000313" key="2">
    <source>
        <dbReference type="Proteomes" id="UP000789901"/>
    </source>
</evidence>
<dbReference type="EMBL" id="CAJVQB010106020">
    <property type="protein sequence ID" value="CAG8851430.1"/>
    <property type="molecule type" value="Genomic_DNA"/>
</dbReference>
<keyword evidence="2" id="KW-1185">Reference proteome</keyword>
<organism evidence="1 2">
    <name type="scientific">Gigaspora margarita</name>
    <dbReference type="NCBI Taxonomy" id="4874"/>
    <lineage>
        <taxon>Eukaryota</taxon>
        <taxon>Fungi</taxon>
        <taxon>Fungi incertae sedis</taxon>
        <taxon>Mucoromycota</taxon>
        <taxon>Glomeromycotina</taxon>
        <taxon>Glomeromycetes</taxon>
        <taxon>Diversisporales</taxon>
        <taxon>Gigasporaceae</taxon>
        <taxon>Gigaspora</taxon>
    </lineage>
</organism>
<proteinExistence type="predicted"/>
<dbReference type="Proteomes" id="UP000789901">
    <property type="component" value="Unassembled WGS sequence"/>
</dbReference>
<accession>A0ABN7XAM0</accession>
<protein>
    <submittedName>
        <fullName evidence="1">38008_t:CDS:1</fullName>
    </submittedName>
</protein>
<reference evidence="1 2" key="1">
    <citation type="submission" date="2021-06" db="EMBL/GenBank/DDBJ databases">
        <authorList>
            <person name="Kallberg Y."/>
            <person name="Tangrot J."/>
            <person name="Rosling A."/>
        </authorList>
    </citation>
    <scope>NUCLEOTIDE SEQUENCE [LARGE SCALE GENOMIC DNA]</scope>
    <source>
        <strain evidence="1 2">120-4 pot B 10/14</strain>
    </source>
</reference>
<sequence length="319" mass="36913">KESIYAQDPINTLGVLREQIITIFNVRFDLTYGFKTRLCLKGKMSQSANYQQGLFDDKIEEDNGEIDYKEVPFKNKAVVVTAKEDISRIVDELIWDIENRIETYIVDGSGWVFEDNRCFERCIIEDLYPTSCHRERPQNQNPHLGEPTQHYCLIQGRDGLGKLAGYTTKHHQKLYVCDYCVSYRTHDPKIDAQHIKNCEGINTLVQRTEMPKKSKNIYKFRRYKRILDAPFTCIADAETLSTLIEKNQGSKMTAIQEHIIISFDYIIRHSDGKTKASVKIRGNDPAGEFIKAMEKEVEQYQDFLTGGHIIRNSAKKLTK</sequence>
<evidence type="ECO:0000313" key="1">
    <source>
        <dbReference type="EMBL" id="CAG8851430.1"/>
    </source>
</evidence>
<feature type="non-terminal residue" evidence="1">
    <location>
        <position position="1"/>
    </location>
</feature>
<comment type="caution">
    <text evidence="1">The sequence shown here is derived from an EMBL/GenBank/DDBJ whole genome shotgun (WGS) entry which is preliminary data.</text>
</comment>
<name>A0ABN7XAM0_GIGMA</name>
<feature type="non-terminal residue" evidence="1">
    <location>
        <position position="319"/>
    </location>
</feature>
<gene>
    <name evidence="1" type="ORF">GMARGA_LOCUS40737</name>
</gene>